<dbReference type="Proteomes" id="UP000886047">
    <property type="component" value="Unassembled WGS sequence"/>
</dbReference>
<dbReference type="Pfam" id="PF02579">
    <property type="entry name" value="Nitro_FeMo-Co"/>
    <property type="match status" value="1"/>
</dbReference>
<accession>A0A831LRY9</accession>
<dbReference type="InterPro" id="IPR003731">
    <property type="entry name" value="Di-Nase_FeMo-co_biosynth"/>
</dbReference>
<organism evidence="2">
    <name type="scientific">Mariniphaga anaerophila</name>
    <dbReference type="NCBI Taxonomy" id="1484053"/>
    <lineage>
        <taxon>Bacteria</taxon>
        <taxon>Pseudomonadati</taxon>
        <taxon>Bacteroidota</taxon>
        <taxon>Bacteroidia</taxon>
        <taxon>Marinilabiliales</taxon>
        <taxon>Prolixibacteraceae</taxon>
        <taxon>Mariniphaga</taxon>
    </lineage>
</organism>
<dbReference type="SUPFAM" id="SSF53146">
    <property type="entry name" value="Nitrogenase accessory factor-like"/>
    <property type="match status" value="1"/>
</dbReference>
<dbReference type="EMBL" id="DSDK01000079">
    <property type="protein sequence ID" value="HDR50245.1"/>
    <property type="molecule type" value="Genomic_DNA"/>
</dbReference>
<sequence length="141" mass="15888">MSAWFSCPAIGGKLLLQQKILVMKKRVAIPVTNEQLSEFFGECSHYEIFEIDGKIVDMNEAKFPEGKVASELPGWLEEKGITDVITFRVNPKIIHSFASKKVNLFVGIQPDTPQKLIEDYMQGKLESDEKMIHEITVAVCS</sequence>
<comment type="caution">
    <text evidence="2">The sequence shown here is derived from an EMBL/GenBank/DDBJ whole genome shotgun (WGS) entry which is preliminary data.</text>
</comment>
<name>A0A831LRY9_9BACT</name>
<dbReference type="InterPro" id="IPR036105">
    <property type="entry name" value="DiNase_FeMo-co_biosyn_sf"/>
</dbReference>
<evidence type="ECO:0000313" key="2">
    <source>
        <dbReference type="EMBL" id="HDR50245.1"/>
    </source>
</evidence>
<proteinExistence type="predicted"/>
<protein>
    <recommendedName>
        <fullName evidence="1">Dinitrogenase iron-molybdenum cofactor biosynthesis domain-containing protein</fullName>
    </recommendedName>
</protein>
<dbReference type="AlphaFoldDB" id="A0A831LRY9"/>
<gene>
    <name evidence="2" type="ORF">ENN90_01295</name>
</gene>
<reference evidence="2" key="1">
    <citation type="journal article" date="2020" name="mSystems">
        <title>Genome- and Community-Level Interaction Insights into Carbon Utilization and Element Cycling Functions of Hydrothermarchaeota in Hydrothermal Sediment.</title>
        <authorList>
            <person name="Zhou Z."/>
            <person name="Liu Y."/>
            <person name="Xu W."/>
            <person name="Pan J."/>
            <person name="Luo Z.H."/>
            <person name="Li M."/>
        </authorList>
    </citation>
    <scope>NUCLEOTIDE SEQUENCE [LARGE SCALE GENOMIC DNA]</scope>
    <source>
        <strain evidence="2">SpSt-1217</strain>
    </source>
</reference>
<evidence type="ECO:0000259" key="1">
    <source>
        <dbReference type="Pfam" id="PF02579"/>
    </source>
</evidence>
<dbReference type="Gene3D" id="3.30.420.130">
    <property type="entry name" value="Dinitrogenase iron-molybdenum cofactor biosynthesis domain"/>
    <property type="match status" value="1"/>
</dbReference>
<feature type="domain" description="Dinitrogenase iron-molybdenum cofactor biosynthesis" evidence="1">
    <location>
        <begin position="33"/>
        <end position="121"/>
    </location>
</feature>